<dbReference type="OrthoDB" id="964169at2"/>
<dbReference type="AlphaFoldDB" id="A0A3P1CXE1"/>
<protein>
    <submittedName>
        <fullName evidence="1">Uncharacterized protein</fullName>
    </submittedName>
</protein>
<comment type="caution">
    <text evidence="1">The sequence shown here is derived from an EMBL/GenBank/DDBJ whole genome shotgun (WGS) entry which is preliminary data.</text>
</comment>
<dbReference type="EMBL" id="RQJP01000001">
    <property type="protein sequence ID" value="RRB18082.1"/>
    <property type="molecule type" value="Genomic_DNA"/>
</dbReference>
<accession>A0A3P1CXE1</accession>
<keyword evidence="2" id="KW-1185">Reference proteome</keyword>
<organism evidence="1 2">
    <name type="scientific">Larkinella knui</name>
    <dbReference type="NCBI Taxonomy" id="2025310"/>
    <lineage>
        <taxon>Bacteria</taxon>
        <taxon>Pseudomonadati</taxon>
        <taxon>Bacteroidota</taxon>
        <taxon>Cytophagia</taxon>
        <taxon>Cytophagales</taxon>
        <taxon>Spirosomataceae</taxon>
        <taxon>Larkinella</taxon>
    </lineage>
</organism>
<name>A0A3P1CXE1_9BACT</name>
<reference evidence="1 2" key="1">
    <citation type="submission" date="2018-11" db="EMBL/GenBank/DDBJ databases">
        <authorList>
            <person name="Zhou Z."/>
            <person name="Wang G."/>
        </authorList>
    </citation>
    <scope>NUCLEOTIDE SEQUENCE [LARGE SCALE GENOMIC DNA]</scope>
    <source>
        <strain evidence="1 2">KCTC42998</strain>
    </source>
</reference>
<dbReference type="Proteomes" id="UP000274271">
    <property type="component" value="Unassembled WGS sequence"/>
</dbReference>
<proteinExistence type="predicted"/>
<gene>
    <name evidence="1" type="ORF">EHT87_07355</name>
</gene>
<sequence length="84" mass="9898">MNISREEYDRQPLLIREGAIKLWGVPLARSVDLCRTRQLFSFNDFFVEICHDNSDQKLTCICSFSRVQRLDLYLEQMDLSPLVT</sequence>
<evidence type="ECO:0000313" key="1">
    <source>
        <dbReference type="EMBL" id="RRB18082.1"/>
    </source>
</evidence>
<evidence type="ECO:0000313" key="2">
    <source>
        <dbReference type="Proteomes" id="UP000274271"/>
    </source>
</evidence>